<name>A0ABV3SJ39_9HYPH</name>
<proteinExistence type="predicted"/>
<comment type="caution">
    <text evidence="2">The sequence shown here is derived from an EMBL/GenBank/DDBJ whole genome shotgun (WGS) entry which is preliminary data.</text>
</comment>
<protein>
    <submittedName>
        <fullName evidence="2">Uncharacterized protein</fullName>
    </submittedName>
</protein>
<keyword evidence="3" id="KW-1185">Reference proteome</keyword>
<feature type="chain" id="PRO_5045178837" evidence="1">
    <location>
        <begin position="24"/>
        <end position="105"/>
    </location>
</feature>
<accession>A0ABV3SJ39</accession>
<dbReference type="Proteomes" id="UP001556692">
    <property type="component" value="Unassembled WGS sequence"/>
</dbReference>
<gene>
    <name evidence="2" type="ORF">ABGN05_13990</name>
</gene>
<evidence type="ECO:0000313" key="3">
    <source>
        <dbReference type="Proteomes" id="UP001556692"/>
    </source>
</evidence>
<reference evidence="2 3" key="1">
    <citation type="submission" date="2024-05" db="EMBL/GenBank/DDBJ databases">
        <authorList>
            <person name="Jiang F."/>
        </authorList>
    </citation>
    <scope>NUCLEOTIDE SEQUENCE [LARGE SCALE GENOMIC DNA]</scope>
    <source>
        <strain evidence="2 3">LZ166</strain>
    </source>
</reference>
<feature type="signal peptide" evidence="1">
    <location>
        <begin position="1"/>
        <end position="23"/>
    </location>
</feature>
<keyword evidence="1" id="KW-0732">Signal</keyword>
<evidence type="ECO:0000256" key="1">
    <source>
        <dbReference type="SAM" id="SignalP"/>
    </source>
</evidence>
<evidence type="ECO:0000313" key="2">
    <source>
        <dbReference type="EMBL" id="MEX0406777.1"/>
    </source>
</evidence>
<organism evidence="2 3">
    <name type="scientific">Aquibium pacificus</name>
    <dbReference type="NCBI Taxonomy" id="3153579"/>
    <lineage>
        <taxon>Bacteria</taxon>
        <taxon>Pseudomonadati</taxon>
        <taxon>Pseudomonadota</taxon>
        <taxon>Alphaproteobacteria</taxon>
        <taxon>Hyphomicrobiales</taxon>
        <taxon>Phyllobacteriaceae</taxon>
        <taxon>Aquibium</taxon>
    </lineage>
</organism>
<dbReference type="RefSeq" id="WP_367954659.1">
    <property type="nucleotide sequence ID" value="NZ_JBDPGJ010000003.1"/>
</dbReference>
<sequence length="105" mass="11908">MQPLRTSYCTLLILAITSINSPAAERLPKGGPGSDTRLEYCKARYIDCMQRVDAECSSEACRDEGYHYCDVMFFPYPKGKCMTEAERRLSPKQFMAPGGDRILRE</sequence>
<dbReference type="EMBL" id="JBDPGJ010000003">
    <property type="protein sequence ID" value="MEX0406777.1"/>
    <property type="molecule type" value="Genomic_DNA"/>
</dbReference>